<feature type="region of interest" description="Disordered" evidence="1">
    <location>
        <begin position="18"/>
        <end position="41"/>
    </location>
</feature>
<keyword evidence="4" id="KW-1185">Reference proteome</keyword>
<evidence type="ECO:0008006" key="5">
    <source>
        <dbReference type="Google" id="ProtNLM"/>
    </source>
</evidence>
<proteinExistence type="predicted"/>
<keyword evidence="2" id="KW-0472">Membrane</keyword>
<dbReference type="Proteomes" id="UP001236795">
    <property type="component" value="Unassembled WGS sequence"/>
</dbReference>
<dbReference type="EMBL" id="JAUSWC010000031">
    <property type="protein sequence ID" value="MDQ0491306.1"/>
    <property type="molecule type" value="Genomic_DNA"/>
</dbReference>
<keyword evidence="2" id="KW-0812">Transmembrane</keyword>
<dbReference type="RefSeq" id="WP_337590634.1">
    <property type="nucleotide sequence ID" value="NZ_JAUSWC010000031.1"/>
</dbReference>
<name>A0ABU0KSC7_9ACTN</name>
<evidence type="ECO:0000313" key="3">
    <source>
        <dbReference type="EMBL" id="MDQ0491306.1"/>
    </source>
</evidence>
<reference evidence="3 4" key="1">
    <citation type="submission" date="2023-07" db="EMBL/GenBank/DDBJ databases">
        <title>Genomic Encyclopedia of Type Strains, Phase IV (KMG-IV): sequencing the most valuable type-strain genomes for metagenomic binning, comparative biology and taxonomic classification.</title>
        <authorList>
            <person name="Goeker M."/>
        </authorList>
    </citation>
    <scope>NUCLEOTIDE SEQUENCE [LARGE SCALE GENOMIC DNA]</scope>
    <source>
        <strain evidence="3 4">DSM 40573</strain>
    </source>
</reference>
<sequence length="110" mass="11690">MKHTAARARRAVLRATTHTHTHMRTGPYTPSRGPGRGGRGARAWARANGAVLRLTTRVQEGLQEAARRPDRGDISTTTVIIWVAAVTGAVLVAGTIAAVIAKYNGRLNGL</sequence>
<organism evidence="3 4">
    <name type="scientific">Streptomyces thermodiastaticus</name>
    <dbReference type="NCBI Taxonomy" id="44061"/>
    <lineage>
        <taxon>Bacteria</taxon>
        <taxon>Bacillati</taxon>
        <taxon>Actinomycetota</taxon>
        <taxon>Actinomycetes</taxon>
        <taxon>Kitasatosporales</taxon>
        <taxon>Streptomycetaceae</taxon>
        <taxon>Streptomyces</taxon>
    </lineage>
</organism>
<accession>A0ABU0KSC7</accession>
<comment type="caution">
    <text evidence="3">The sequence shown here is derived from an EMBL/GenBank/DDBJ whole genome shotgun (WGS) entry which is preliminary data.</text>
</comment>
<evidence type="ECO:0000256" key="2">
    <source>
        <dbReference type="SAM" id="Phobius"/>
    </source>
</evidence>
<evidence type="ECO:0000313" key="4">
    <source>
        <dbReference type="Proteomes" id="UP001236795"/>
    </source>
</evidence>
<feature type="transmembrane region" description="Helical" evidence="2">
    <location>
        <begin position="79"/>
        <end position="101"/>
    </location>
</feature>
<protein>
    <recommendedName>
        <fullName evidence="5">Integral membrane protein</fullName>
    </recommendedName>
</protein>
<keyword evidence="2" id="KW-1133">Transmembrane helix</keyword>
<evidence type="ECO:0000256" key="1">
    <source>
        <dbReference type="SAM" id="MobiDB-lite"/>
    </source>
</evidence>
<gene>
    <name evidence="3" type="ORF">QO019_006203</name>
</gene>